<keyword evidence="3" id="KW-1185">Reference proteome</keyword>
<organism evidence="2 3">
    <name type="scientific">Sordaria brevicollis</name>
    <dbReference type="NCBI Taxonomy" id="83679"/>
    <lineage>
        <taxon>Eukaryota</taxon>
        <taxon>Fungi</taxon>
        <taxon>Dikarya</taxon>
        <taxon>Ascomycota</taxon>
        <taxon>Pezizomycotina</taxon>
        <taxon>Sordariomycetes</taxon>
        <taxon>Sordariomycetidae</taxon>
        <taxon>Sordariales</taxon>
        <taxon>Sordariaceae</taxon>
        <taxon>Sordaria</taxon>
    </lineage>
</organism>
<accession>A0AAE0PMA4</accession>
<dbReference type="PANTHER" id="PTHR42090:SF1">
    <property type="match status" value="1"/>
</dbReference>
<feature type="region of interest" description="Disordered" evidence="1">
    <location>
        <begin position="37"/>
        <end position="174"/>
    </location>
</feature>
<comment type="caution">
    <text evidence="2">The sequence shown here is derived from an EMBL/GenBank/DDBJ whole genome shotgun (WGS) entry which is preliminary data.</text>
</comment>
<evidence type="ECO:0000256" key="1">
    <source>
        <dbReference type="SAM" id="MobiDB-lite"/>
    </source>
</evidence>
<feature type="compositionally biased region" description="Polar residues" evidence="1">
    <location>
        <begin position="88"/>
        <end position="113"/>
    </location>
</feature>
<sequence>MASRTLFTRATTLLRSSAAQTSTTNSIIARSTPFLTLSRSYHPTPSPLLTDKNFDDDRTTLRPRRSEGSNYASDDDIAHLDKTAFDPKNTSPNGETESAGKESNGNPLETSGANREFSKPQGDDPTEGNMAKGEKTPGMGKERKKSGGPREGSKKGGRTHYQEVKGDGVGAKDA</sequence>
<name>A0AAE0PMA4_SORBR</name>
<dbReference type="Proteomes" id="UP001281003">
    <property type="component" value="Unassembled WGS sequence"/>
</dbReference>
<feature type="compositionally biased region" description="Basic and acidic residues" evidence="1">
    <location>
        <begin position="52"/>
        <end position="67"/>
    </location>
</feature>
<dbReference type="PANTHER" id="PTHR42090">
    <property type="match status" value="1"/>
</dbReference>
<feature type="compositionally biased region" description="Basic and acidic residues" evidence="1">
    <location>
        <begin position="160"/>
        <end position="174"/>
    </location>
</feature>
<proteinExistence type="predicted"/>
<feature type="compositionally biased region" description="Basic and acidic residues" evidence="1">
    <location>
        <begin position="76"/>
        <end position="85"/>
    </location>
</feature>
<reference evidence="2" key="1">
    <citation type="journal article" date="2023" name="Mol. Phylogenet. Evol.">
        <title>Genome-scale phylogeny and comparative genomics of the fungal order Sordariales.</title>
        <authorList>
            <person name="Hensen N."/>
            <person name="Bonometti L."/>
            <person name="Westerberg I."/>
            <person name="Brannstrom I.O."/>
            <person name="Guillou S."/>
            <person name="Cros-Aarteil S."/>
            <person name="Calhoun S."/>
            <person name="Haridas S."/>
            <person name="Kuo A."/>
            <person name="Mondo S."/>
            <person name="Pangilinan J."/>
            <person name="Riley R."/>
            <person name="LaButti K."/>
            <person name="Andreopoulos B."/>
            <person name="Lipzen A."/>
            <person name="Chen C."/>
            <person name="Yan M."/>
            <person name="Daum C."/>
            <person name="Ng V."/>
            <person name="Clum A."/>
            <person name="Steindorff A."/>
            <person name="Ohm R.A."/>
            <person name="Martin F."/>
            <person name="Silar P."/>
            <person name="Natvig D.O."/>
            <person name="Lalanne C."/>
            <person name="Gautier V."/>
            <person name="Ament-Velasquez S.L."/>
            <person name="Kruys A."/>
            <person name="Hutchinson M.I."/>
            <person name="Powell A.J."/>
            <person name="Barry K."/>
            <person name="Miller A.N."/>
            <person name="Grigoriev I.V."/>
            <person name="Debuchy R."/>
            <person name="Gladieux P."/>
            <person name="Hiltunen Thoren M."/>
            <person name="Johannesson H."/>
        </authorList>
    </citation>
    <scope>NUCLEOTIDE SEQUENCE</scope>
    <source>
        <strain evidence="2">FGSC 1904</strain>
    </source>
</reference>
<protein>
    <submittedName>
        <fullName evidence="2">Uncharacterized protein</fullName>
    </submittedName>
</protein>
<reference evidence="2" key="2">
    <citation type="submission" date="2023-07" db="EMBL/GenBank/DDBJ databases">
        <authorList>
            <consortium name="Lawrence Berkeley National Laboratory"/>
            <person name="Haridas S."/>
            <person name="Hensen N."/>
            <person name="Bonometti L."/>
            <person name="Westerberg I."/>
            <person name="Brannstrom I.O."/>
            <person name="Guillou S."/>
            <person name="Cros-Aarteil S."/>
            <person name="Calhoun S."/>
            <person name="Kuo A."/>
            <person name="Mondo S."/>
            <person name="Pangilinan J."/>
            <person name="Riley R."/>
            <person name="LaButti K."/>
            <person name="Andreopoulos B."/>
            <person name="Lipzen A."/>
            <person name="Chen C."/>
            <person name="Yanf M."/>
            <person name="Daum C."/>
            <person name="Ng V."/>
            <person name="Clum A."/>
            <person name="Steindorff A."/>
            <person name="Ohm R."/>
            <person name="Martin F."/>
            <person name="Silar P."/>
            <person name="Natvig D."/>
            <person name="Lalanne C."/>
            <person name="Gautier V."/>
            <person name="Ament-velasquez S.L."/>
            <person name="Kruys A."/>
            <person name="Hutchinson M.I."/>
            <person name="Powell A.J."/>
            <person name="Barry K."/>
            <person name="Miller A.N."/>
            <person name="Grigoriev I.V."/>
            <person name="Debuchy R."/>
            <person name="Gladieux P."/>
            <person name="Thoren M.H."/>
            <person name="Johannesson H."/>
        </authorList>
    </citation>
    <scope>NUCLEOTIDE SEQUENCE</scope>
    <source>
        <strain evidence="2">FGSC 1904</strain>
    </source>
</reference>
<gene>
    <name evidence="2" type="ORF">B0T20DRAFT_467224</name>
</gene>
<dbReference type="EMBL" id="JAUTDP010000002">
    <property type="protein sequence ID" value="KAK3402344.1"/>
    <property type="molecule type" value="Genomic_DNA"/>
</dbReference>
<dbReference type="AlphaFoldDB" id="A0AAE0PMA4"/>
<evidence type="ECO:0000313" key="3">
    <source>
        <dbReference type="Proteomes" id="UP001281003"/>
    </source>
</evidence>
<evidence type="ECO:0000313" key="2">
    <source>
        <dbReference type="EMBL" id="KAK3402344.1"/>
    </source>
</evidence>